<feature type="compositionally biased region" description="Basic and acidic residues" evidence="5">
    <location>
        <begin position="249"/>
        <end position="260"/>
    </location>
</feature>
<feature type="domain" description="Velvet" evidence="6">
    <location>
        <begin position="2"/>
        <end position="190"/>
    </location>
</feature>
<name>A0A261XU52_9FUNG</name>
<gene>
    <name evidence="7" type="ORF">BZG36_05012</name>
</gene>
<dbReference type="Pfam" id="PF11754">
    <property type="entry name" value="Velvet"/>
    <property type="match status" value="2"/>
</dbReference>
<keyword evidence="8" id="KW-1185">Reference proteome</keyword>
<evidence type="ECO:0000256" key="4">
    <source>
        <dbReference type="ARBA" id="ARBA00023242"/>
    </source>
</evidence>
<feature type="compositionally biased region" description="Low complexity" evidence="5">
    <location>
        <begin position="198"/>
        <end position="211"/>
    </location>
</feature>
<keyword evidence="2" id="KW-0805">Transcription regulation</keyword>
<dbReference type="GO" id="GO:0005634">
    <property type="term" value="C:nucleus"/>
    <property type="evidence" value="ECO:0007669"/>
    <property type="project" value="UniProtKB-SubCell"/>
</dbReference>
<dbReference type="InterPro" id="IPR037525">
    <property type="entry name" value="Velvet_dom"/>
</dbReference>
<comment type="subcellular location">
    <subcellularLocation>
        <location evidence="1">Nucleus</location>
    </subcellularLocation>
</comment>
<dbReference type="InterPro" id="IPR038491">
    <property type="entry name" value="Velvet_dom_sf"/>
</dbReference>
<dbReference type="PROSITE" id="PS51821">
    <property type="entry name" value="VELVET"/>
    <property type="match status" value="1"/>
</dbReference>
<evidence type="ECO:0000259" key="6">
    <source>
        <dbReference type="PROSITE" id="PS51821"/>
    </source>
</evidence>
<comment type="caution">
    <text evidence="7">The sequence shown here is derived from an EMBL/GenBank/DDBJ whole genome shotgun (WGS) entry which is preliminary data.</text>
</comment>
<dbReference type="OrthoDB" id="5599552at2759"/>
<sequence>MPRHSRRYFVRVIQHPIHARSCGFGSNNRRPLDPPPIVQLFAQTSGGEEAEIRDSYTPFFVLHASLWSADGQEQRSIAKKDTRRGEVVQLNALQGVTVATPEHYRDTTGHYGYFLTFGDISVRDQGEYRLKFVLYNLRRSNFELRQHARQECEIMSDPFSVITPRQFPGMLPSTPLTHCFVQQAAQLPSRSKPRRRSASGSSSGDGESSRSQTGETFRSSTSTNPSLDEPQVRKRRSSSTLGPNKKDRKGKEKATDVDTY</sequence>
<evidence type="ECO:0000256" key="2">
    <source>
        <dbReference type="ARBA" id="ARBA00023015"/>
    </source>
</evidence>
<reference evidence="7 8" key="1">
    <citation type="journal article" date="2017" name="Mycologia">
        <title>Bifiguratus adelaidae, gen. et sp. nov., a new member of Mucoromycotina in endophytic and soil-dwelling habitats.</title>
        <authorList>
            <person name="Torres-Cruz T.J."/>
            <person name="Billingsley Tobias T.L."/>
            <person name="Almatruk M."/>
            <person name="Hesse C."/>
            <person name="Kuske C.R."/>
            <person name="Desiro A."/>
            <person name="Benucci G.M."/>
            <person name="Bonito G."/>
            <person name="Stajich J.E."/>
            <person name="Dunlap C."/>
            <person name="Arnold A.E."/>
            <person name="Porras-Alfaro A."/>
        </authorList>
    </citation>
    <scope>NUCLEOTIDE SEQUENCE [LARGE SCALE GENOMIC DNA]</scope>
    <source>
        <strain evidence="7 8">AZ0501</strain>
    </source>
</reference>
<dbReference type="AlphaFoldDB" id="A0A261XU52"/>
<dbReference type="EMBL" id="MVBO01000222">
    <property type="protein sequence ID" value="OZJ01880.1"/>
    <property type="molecule type" value="Genomic_DNA"/>
</dbReference>
<evidence type="ECO:0000256" key="1">
    <source>
        <dbReference type="ARBA" id="ARBA00004123"/>
    </source>
</evidence>
<evidence type="ECO:0000256" key="3">
    <source>
        <dbReference type="ARBA" id="ARBA00023163"/>
    </source>
</evidence>
<feature type="region of interest" description="Disordered" evidence="5">
    <location>
        <begin position="184"/>
        <end position="260"/>
    </location>
</feature>
<proteinExistence type="predicted"/>
<dbReference type="Proteomes" id="UP000242875">
    <property type="component" value="Unassembled WGS sequence"/>
</dbReference>
<feature type="compositionally biased region" description="Polar residues" evidence="5">
    <location>
        <begin position="212"/>
        <end position="226"/>
    </location>
</feature>
<organism evidence="7 8">
    <name type="scientific">Bifiguratus adelaidae</name>
    <dbReference type="NCBI Taxonomy" id="1938954"/>
    <lineage>
        <taxon>Eukaryota</taxon>
        <taxon>Fungi</taxon>
        <taxon>Fungi incertae sedis</taxon>
        <taxon>Mucoromycota</taxon>
        <taxon>Mucoromycotina</taxon>
        <taxon>Endogonomycetes</taxon>
        <taxon>Endogonales</taxon>
        <taxon>Endogonales incertae sedis</taxon>
        <taxon>Bifiguratus</taxon>
    </lineage>
</organism>
<keyword evidence="4" id="KW-0539">Nucleus</keyword>
<evidence type="ECO:0000256" key="5">
    <source>
        <dbReference type="SAM" id="MobiDB-lite"/>
    </source>
</evidence>
<dbReference type="Gene3D" id="2.60.40.3960">
    <property type="entry name" value="Velvet domain"/>
    <property type="match status" value="1"/>
</dbReference>
<accession>A0A261XU52</accession>
<evidence type="ECO:0000313" key="7">
    <source>
        <dbReference type="EMBL" id="OZJ01880.1"/>
    </source>
</evidence>
<keyword evidence="3" id="KW-0804">Transcription</keyword>
<dbReference type="InterPro" id="IPR021740">
    <property type="entry name" value="Velvet"/>
</dbReference>
<protein>
    <recommendedName>
        <fullName evidence="6">Velvet domain-containing protein</fullName>
    </recommendedName>
</protein>
<dbReference type="PANTHER" id="PTHR33572">
    <property type="entry name" value="SPORE DEVELOPMENT REGULATOR VOSA"/>
    <property type="match status" value="1"/>
</dbReference>
<evidence type="ECO:0000313" key="8">
    <source>
        <dbReference type="Proteomes" id="UP000242875"/>
    </source>
</evidence>
<dbReference type="PANTHER" id="PTHR33572:SF15">
    <property type="entry name" value="VELVET DOMAIN-CONTAINING PROTEIN"/>
    <property type="match status" value="1"/>
</dbReference>